<protein>
    <submittedName>
        <fullName evidence="2">DUF4007 family protein</fullName>
    </submittedName>
</protein>
<dbReference type="Pfam" id="PF13182">
    <property type="entry name" value="DUF4007"/>
    <property type="match status" value="1"/>
</dbReference>
<dbReference type="InterPro" id="IPR025248">
    <property type="entry name" value="DUF4007"/>
</dbReference>
<keyword evidence="3" id="KW-1185">Reference proteome</keyword>
<evidence type="ECO:0000313" key="3">
    <source>
        <dbReference type="Proteomes" id="UP001597526"/>
    </source>
</evidence>
<comment type="caution">
    <text evidence="2">The sequence shown here is derived from an EMBL/GenBank/DDBJ whole genome shotgun (WGS) entry which is preliminary data.</text>
</comment>
<proteinExistence type="predicted"/>
<gene>
    <name evidence="2" type="ORF">ACFSQJ_03905</name>
</gene>
<evidence type="ECO:0000259" key="1">
    <source>
        <dbReference type="Pfam" id="PF13182"/>
    </source>
</evidence>
<dbReference type="EMBL" id="JBHULB010000006">
    <property type="protein sequence ID" value="MFD2586058.1"/>
    <property type="molecule type" value="Genomic_DNA"/>
</dbReference>
<dbReference type="Proteomes" id="UP001597526">
    <property type="component" value="Unassembled WGS sequence"/>
</dbReference>
<dbReference type="RefSeq" id="WP_377765726.1">
    <property type="nucleotide sequence ID" value="NZ_JBHULB010000006.1"/>
</dbReference>
<sequence length="195" mass="22332">MSVFFHGSFGLNRSYMAGVLKTLIDSPSSSAEDIAKPFGFKAPFTNRYKAWLQKTGILKGKELTANGEIIFNNDSKLDTLVTQWYMHHQLTKSPINAEAWHFFIKEFLPGKSKFSRDELEQALGVKLMGHSVEHFSKGRPMNKRISRKLLDCYLQDEGLGKLGFLEVRGKNQYNVQQPREILGPWKNIQELSNTY</sequence>
<organism evidence="2 3">
    <name type="scientific">Croceitalea marina</name>
    <dbReference type="NCBI Taxonomy" id="1775166"/>
    <lineage>
        <taxon>Bacteria</taxon>
        <taxon>Pseudomonadati</taxon>
        <taxon>Bacteroidota</taxon>
        <taxon>Flavobacteriia</taxon>
        <taxon>Flavobacteriales</taxon>
        <taxon>Flavobacteriaceae</taxon>
        <taxon>Croceitalea</taxon>
    </lineage>
</organism>
<name>A0ABW5MV56_9FLAO</name>
<feature type="domain" description="DUF4007" evidence="1">
    <location>
        <begin position="51"/>
        <end position="127"/>
    </location>
</feature>
<accession>A0ABW5MV56</accession>
<reference evidence="3" key="1">
    <citation type="journal article" date="2019" name="Int. J. Syst. Evol. Microbiol.">
        <title>The Global Catalogue of Microorganisms (GCM) 10K type strain sequencing project: providing services to taxonomists for standard genome sequencing and annotation.</title>
        <authorList>
            <consortium name="The Broad Institute Genomics Platform"/>
            <consortium name="The Broad Institute Genome Sequencing Center for Infectious Disease"/>
            <person name="Wu L."/>
            <person name="Ma J."/>
        </authorList>
    </citation>
    <scope>NUCLEOTIDE SEQUENCE [LARGE SCALE GENOMIC DNA]</scope>
    <source>
        <strain evidence="3">KCTC 52368</strain>
    </source>
</reference>
<evidence type="ECO:0000313" key="2">
    <source>
        <dbReference type="EMBL" id="MFD2586058.1"/>
    </source>
</evidence>